<name>A0A3T0NKS1_BRALA</name>
<keyword evidence="5 8" id="KW-0694">RNA-binding</keyword>
<dbReference type="GO" id="GO:0003723">
    <property type="term" value="F:RNA binding"/>
    <property type="evidence" value="ECO:0007669"/>
    <property type="project" value="UniProtKB-KW"/>
</dbReference>
<evidence type="ECO:0000313" key="12">
    <source>
        <dbReference type="EMBL" id="AZW07573.1"/>
    </source>
</evidence>
<accession>A0A3T0NKS1</accession>
<dbReference type="InterPro" id="IPR058752">
    <property type="entry name" value="RDRP_C_head"/>
</dbReference>
<feature type="domain" description="DUF7752" evidence="10">
    <location>
        <begin position="516"/>
        <end position="614"/>
    </location>
</feature>
<reference evidence="12" key="1">
    <citation type="journal article" date="2019" name="PLoS Genet.">
        <title>Functional lability of RNA-dependent RNA polymerases in animals.</title>
        <authorList>
            <person name="Pinzon N."/>
            <person name="Bertrand S."/>
            <person name="Subirana L."/>
            <person name="Busseau I."/>
            <person name="Escriva H."/>
            <person name="Seitz H."/>
        </authorList>
    </citation>
    <scope>NUCLEOTIDE SEQUENCE</scope>
</reference>
<evidence type="ECO:0000259" key="11">
    <source>
        <dbReference type="Pfam" id="PF26253"/>
    </source>
</evidence>
<dbReference type="GO" id="GO:0031380">
    <property type="term" value="C:nuclear RNA-directed RNA polymerase complex"/>
    <property type="evidence" value="ECO:0007669"/>
    <property type="project" value="TreeGrafter"/>
</dbReference>
<evidence type="ECO:0000256" key="2">
    <source>
        <dbReference type="ARBA" id="ARBA00022484"/>
    </source>
</evidence>
<sequence length="697" mass="79882">MLQETMLQNLSDMLMREDVAFKSMKRRAQPLRLPLGKLSRCGLHVTTEPFFRAMLQKMFTCFLGDLRRRARIEIPTAFGRHMMGVLDETGTLEYGEVFVQYTEDITDKGGETKVLTGEVVVTRNPCFHPGDVRKLRAVDVHGLDHMVDVIVFPSKGERPHPNEMSGGDLDGDQFFVTWYPGLVFQRQNADPMDFSSPHNKKELSSVKTHDIEDFIVEYIANDRLGQIANAHLAFAHTVKGGIFSSRCLRLAEKHSDAVDFPKTGVCPSLEKKERPLEYPDFMGKKKGKTTRRSESVQGKMYRECQMIERVCSHLHKDKDTGSQTIEIDPAFFHQDYKKYAVSSREARDKYNEKLQDLMSQYGIATEAEAVSGCIVRMHQHMEDRYERFEAERIAKDRIAHLRKQTRQEFFDAFGGEENVDLDHCPEKVMAKASAWYHASYYKGNPNLLSFPWVVADILAGLKKRSTHTPSTAKQPAVDRITTDLADVYGTQFYTTVMNVIALRDGGHSCRDHVLMYIRQYATVIHIVSFLFQWGKERKINQTNLLFLFITYAVNQGFFADLGRPTENETEELRAFLQRTKETGIYNSLSILNGKTAGDLCISFLKYMSSYEFLETFVVAIHGSSLLLHRGAKENIHGKALEAYHLLAQTGDIRQLASTTDTNSEIPWDIEIPPNTWDWHFYKRERTVRPSTESIMRI</sequence>
<comment type="similarity">
    <text evidence="1 8">Belongs to the RdRP family.</text>
</comment>
<dbReference type="GO" id="GO:0003968">
    <property type="term" value="F:RNA-directed RNA polymerase activity"/>
    <property type="evidence" value="ECO:0007669"/>
    <property type="project" value="UniProtKB-KW"/>
</dbReference>
<dbReference type="EC" id="2.7.7.48" evidence="8"/>
<dbReference type="InterPro" id="IPR056654">
    <property type="entry name" value="DUF7752"/>
</dbReference>
<keyword evidence="6" id="KW-0943">RNA-mediated gene silencing</keyword>
<dbReference type="PANTHER" id="PTHR23079:SF55">
    <property type="entry name" value="RNA-DIRECTED RNA POLYMERASE"/>
    <property type="match status" value="1"/>
</dbReference>
<evidence type="ECO:0000256" key="8">
    <source>
        <dbReference type="RuleBase" id="RU363098"/>
    </source>
</evidence>
<evidence type="ECO:0000259" key="10">
    <source>
        <dbReference type="Pfam" id="PF24934"/>
    </source>
</evidence>
<dbReference type="Pfam" id="PF05183">
    <property type="entry name" value="RdRP"/>
    <property type="match status" value="1"/>
</dbReference>
<evidence type="ECO:0000256" key="7">
    <source>
        <dbReference type="ARBA" id="ARBA00048744"/>
    </source>
</evidence>
<dbReference type="PANTHER" id="PTHR23079">
    <property type="entry name" value="RNA-DEPENDENT RNA POLYMERASE"/>
    <property type="match status" value="1"/>
</dbReference>
<evidence type="ECO:0000259" key="9">
    <source>
        <dbReference type="Pfam" id="PF05183"/>
    </source>
</evidence>
<evidence type="ECO:0000256" key="3">
    <source>
        <dbReference type="ARBA" id="ARBA00022679"/>
    </source>
</evidence>
<feature type="domain" description="RDRP core" evidence="9">
    <location>
        <begin position="2"/>
        <end position="304"/>
    </location>
</feature>
<dbReference type="Pfam" id="PF26253">
    <property type="entry name" value="RdRP_head"/>
    <property type="match status" value="1"/>
</dbReference>
<dbReference type="EMBL" id="MH261374">
    <property type="protein sequence ID" value="AZW07574.1"/>
    <property type="molecule type" value="Genomic_DNA"/>
</dbReference>
<keyword evidence="4 8" id="KW-0548">Nucleotidyltransferase</keyword>
<feature type="domain" description="RDRP C-terminal head" evidence="11">
    <location>
        <begin position="336"/>
        <end position="467"/>
    </location>
</feature>
<proteinExistence type="inferred from homology"/>
<dbReference type="InterPro" id="IPR007855">
    <property type="entry name" value="RDRP"/>
</dbReference>
<evidence type="ECO:0000256" key="5">
    <source>
        <dbReference type="ARBA" id="ARBA00022884"/>
    </source>
</evidence>
<keyword evidence="3 8" id="KW-0808">Transferase</keyword>
<evidence type="ECO:0000256" key="1">
    <source>
        <dbReference type="ARBA" id="ARBA00005762"/>
    </source>
</evidence>
<comment type="catalytic activity">
    <reaction evidence="7 8">
        <text>RNA(n) + a ribonucleoside 5'-triphosphate = RNA(n+1) + diphosphate</text>
        <dbReference type="Rhea" id="RHEA:21248"/>
        <dbReference type="Rhea" id="RHEA-COMP:14527"/>
        <dbReference type="Rhea" id="RHEA-COMP:17342"/>
        <dbReference type="ChEBI" id="CHEBI:33019"/>
        <dbReference type="ChEBI" id="CHEBI:61557"/>
        <dbReference type="ChEBI" id="CHEBI:140395"/>
        <dbReference type="EC" id="2.7.7.48"/>
    </reaction>
</comment>
<evidence type="ECO:0000256" key="4">
    <source>
        <dbReference type="ARBA" id="ARBA00022695"/>
    </source>
</evidence>
<keyword evidence="2 8" id="KW-0696">RNA-directed RNA polymerase</keyword>
<organism evidence="12">
    <name type="scientific">Branchiostoma lanceolatum</name>
    <name type="common">Common lancelet</name>
    <name type="synonym">Amphioxus lanceolatum</name>
    <dbReference type="NCBI Taxonomy" id="7740"/>
    <lineage>
        <taxon>Eukaryota</taxon>
        <taxon>Metazoa</taxon>
        <taxon>Chordata</taxon>
        <taxon>Cephalochordata</taxon>
        <taxon>Leptocardii</taxon>
        <taxon>Amphioxiformes</taxon>
        <taxon>Branchiostomatidae</taxon>
        <taxon>Branchiostoma</taxon>
    </lineage>
</organism>
<dbReference type="InterPro" id="IPR057596">
    <property type="entry name" value="RDRP_core"/>
</dbReference>
<evidence type="ECO:0000256" key="6">
    <source>
        <dbReference type="ARBA" id="ARBA00023158"/>
    </source>
</evidence>
<protein>
    <recommendedName>
        <fullName evidence="8">RNA-dependent RNA polymerase</fullName>
        <ecNumber evidence="8">2.7.7.48</ecNumber>
    </recommendedName>
</protein>
<dbReference type="GO" id="GO:0030422">
    <property type="term" value="P:siRNA processing"/>
    <property type="evidence" value="ECO:0007669"/>
    <property type="project" value="TreeGrafter"/>
</dbReference>
<dbReference type="AlphaFoldDB" id="A0A3T0NKS1"/>
<dbReference type="EMBL" id="MH261373">
    <property type="protein sequence ID" value="AZW07573.1"/>
    <property type="molecule type" value="Genomic_DNA"/>
</dbReference>
<dbReference type="Pfam" id="PF24934">
    <property type="entry name" value="DUF7752"/>
    <property type="match status" value="1"/>
</dbReference>